<sequence>MSKYNLFVVSEIRNTINRLLWGDPRSGEIVFVNRTHSGLTIETVLASEVTGTAKDYFKVGLGINAKYIPYHRVVEIRYHGGLLWKSRRWKIPE</sequence>
<gene>
    <name evidence="2" type="ORF">B9Q08_01465</name>
</gene>
<dbReference type="EMBL" id="NEXJ01000024">
    <property type="protein sequence ID" value="PSN92398.1"/>
    <property type="molecule type" value="Genomic_DNA"/>
</dbReference>
<dbReference type="Proteomes" id="UP000240490">
    <property type="component" value="Unassembled WGS sequence"/>
</dbReference>
<dbReference type="Pfam" id="PF04457">
    <property type="entry name" value="MJ1316"/>
    <property type="match status" value="1"/>
</dbReference>
<comment type="caution">
    <text evidence="2">The sequence shown here is derived from an EMBL/GenBank/DDBJ whole genome shotgun (WGS) entry which is preliminary data.</text>
</comment>
<dbReference type="InterPro" id="IPR040459">
    <property type="entry name" value="MJ1316"/>
</dbReference>
<dbReference type="AlphaFoldDB" id="A0A2R6B1K8"/>
<evidence type="ECO:0000313" key="2">
    <source>
        <dbReference type="EMBL" id="PSN92398.1"/>
    </source>
</evidence>
<reference evidence="2 3" key="1">
    <citation type="submission" date="2017-04" db="EMBL/GenBank/DDBJ databases">
        <title>Novel microbial lineages endemic to geothermal iron-oxide mats fill important gaps in the evolutionary history of Archaea.</title>
        <authorList>
            <person name="Jay Z.J."/>
            <person name="Beam J.P."/>
            <person name="Dlakic M."/>
            <person name="Rusch D.B."/>
            <person name="Kozubal M.A."/>
            <person name="Inskeep W.P."/>
        </authorList>
    </citation>
    <scope>NUCLEOTIDE SEQUENCE [LARGE SCALE GENOMIC DNA]</scope>
    <source>
        <strain evidence="2">ECH_B_SAG-M15</strain>
    </source>
</reference>
<evidence type="ECO:0000313" key="3">
    <source>
        <dbReference type="Proteomes" id="UP000240490"/>
    </source>
</evidence>
<protein>
    <recommendedName>
        <fullName evidence="1">MJ1316 RNA cyclic group end recognition domain-containing protein</fullName>
    </recommendedName>
</protein>
<feature type="domain" description="MJ1316 RNA cyclic group end recognition" evidence="1">
    <location>
        <begin position="11"/>
        <end position="85"/>
    </location>
</feature>
<evidence type="ECO:0000259" key="1">
    <source>
        <dbReference type="Pfam" id="PF04457"/>
    </source>
</evidence>
<accession>A0A2R6B1K8</accession>
<name>A0A2R6B1K8_9ARCH</name>
<proteinExistence type="predicted"/>
<organism evidence="2 3">
    <name type="scientific">Candidatus Marsarchaeota G2 archaeon ECH_B_SAG-M15</name>
    <dbReference type="NCBI Taxonomy" id="1978162"/>
    <lineage>
        <taxon>Archaea</taxon>
        <taxon>Candidatus Marsarchaeota</taxon>
        <taxon>Candidatus Marsarchaeota group 2</taxon>
    </lineage>
</organism>